<dbReference type="PANTHER" id="PTHR20544:SF2">
    <property type="entry name" value="TESTIS SPECIFIC 10"/>
    <property type="match status" value="1"/>
</dbReference>
<evidence type="ECO:0000256" key="5">
    <source>
        <dbReference type="SAM" id="Coils"/>
    </source>
</evidence>
<dbReference type="KEGG" id="muo:115469100"/>
<dbReference type="GeneID" id="115469100"/>
<evidence type="ECO:0000256" key="1">
    <source>
        <dbReference type="ARBA" id="ARBA00004114"/>
    </source>
</evidence>
<dbReference type="SUPFAM" id="SSF57997">
    <property type="entry name" value="Tropomyosin"/>
    <property type="match status" value="2"/>
</dbReference>
<dbReference type="GO" id="GO:0005814">
    <property type="term" value="C:centriole"/>
    <property type="evidence" value="ECO:0007669"/>
    <property type="project" value="UniProtKB-SubCell"/>
</dbReference>
<keyword evidence="3" id="KW-0206">Cytoskeleton</keyword>
<feature type="coiled-coil region" evidence="5">
    <location>
        <begin position="235"/>
        <end position="524"/>
    </location>
</feature>
<evidence type="ECO:0000256" key="4">
    <source>
        <dbReference type="ARBA" id="ARBA00038123"/>
    </source>
</evidence>
<gene>
    <name evidence="8" type="primary">TSGA10</name>
</gene>
<accession>A0A6P7Y2M4</accession>
<feature type="region of interest" description="Disordered" evidence="6">
    <location>
        <begin position="877"/>
        <end position="913"/>
    </location>
</feature>
<dbReference type="FunCoup" id="A0A6P7Y2M4">
    <property type="interactions" value="67"/>
</dbReference>
<comment type="similarity">
    <text evidence="4">Belongs to the CEP135/TSGA10 family.</text>
</comment>
<dbReference type="CTD" id="80705"/>
<dbReference type="RefSeq" id="XP_030057255.1">
    <property type="nucleotide sequence ID" value="XM_030201395.1"/>
</dbReference>
<organism evidence="7 8">
    <name type="scientific">Microcaecilia unicolor</name>
    <dbReference type="NCBI Taxonomy" id="1415580"/>
    <lineage>
        <taxon>Eukaryota</taxon>
        <taxon>Metazoa</taxon>
        <taxon>Chordata</taxon>
        <taxon>Craniata</taxon>
        <taxon>Vertebrata</taxon>
        <taxon>Euteleostomi</taxon>
        <taxon>Amphibia</taxon>
        <taxon>Gymnophiona</taxon>
        <taxon>Siphonopidae</taxon>
        <taxon>Microcaecilia</taxon>
    </lineage>
</organism>
<dbReference type="OrthoDB" id="10254663at2759"/>
<feature type="compositionally biased region" description="Basic and acidic residues" evidence="6">
    <location>
        <begin position="886"/>
        <end position="903"/>
    </location>
</feature>
<evidence type="ECO:0000256" key="6">
    <source>
        <dbReference type="SAM" id="MobiDB-lite"/>
    </source>
</evidence>
<feature type="coiled-coil region" evidence="5">
    <location>
        <begin position="557"/>
        <end position="717"/>
    </location>
</feature>
<name>A0A6P7Y2M4_9AMPH</name>
<dbReference type="AlphaFoldDB" id="A0A6P7Y2M4"/>
<sequence length="913" mass="106424">MASKNSNEKMRMAAKIEELQQKNHDLEYRVLQLQDSKEAVSNQLEVLTRKNEQLCKELTEIDRLAEQLEEDKELVCDTAEQEIEEAQTKLRLQQRTIEKLKNAIKNLTSDAESCKRYLTKAETELEETKRENQTFNILLDQLQEDKNRLSTQVLKFERAGKTRILKAGKGHGMSPSKLDSFVKTLEEDRDHYKRETENLIKMLRSRGCSPRRSPSRSRTRLCSPTVQASNYDLEVMKTIKEREDLQSMLEKYERHMSEIQANIKVLTAERDKTNLLYDQAQEEIACLRRELMKCSRSPKAGMTAQAVLRRVELEKEGAISDLRRMTTERDSLRERLKIAQETAINERAHLEQTIEELQLSIRNVEHERSDLKSKQVGMKETIASLENEMKLLNRRSMDTENDLEMQRSDSNSLRLMNDKTQRALAETQRRLSVKNNELQMAQEKIGCFEEKLAELTNLSIAHREEISLLKSSVSELDKEKDSLLDNMDDKTEKLISLEENLKTKEKAVIDLRKIIREMEDSEKQAKETICIQEEDISRLCQQLDETNDELARTGRDKESIVKENDRLQDQLSKSKLENQTLGMKLKDSQKELEDVKLKVQDSNTDVSRLESLISCKEKENWELLEKYRRASVQAETWESKAHEAEADCSSMRLDLLSSESERRRLKERIESLETQIEQSLTTEKSYKSQIPSLNKSIAKMEEEIRQMKTEKMSLLDDLASTRELCIKLDSSKEVITQQLSTITQDRERVQRDLESACSEIELLTKQLASERISTKNLECLLVSNREKEFQSQMTTQEMEAEIQLFKEKLTLAENKLVNQSRELTQLRNKICQQEAEIDFSKRQLETERFEREHAVKELRRQNLSCSFQLSTNVSKTLRSSSCSPERSMRGTERLSRSRDRSSERNITAHGYQC</sequence>
<proteinExistence type="inferred from homology"/>
<protein>
    <submittedName>
        <fullName evidence="8">Testis-specific gene 10 protein isoform X1</fullName>
    </submittedName>
</protein>
<evidence type="ECO:0000313" key="8">
    <source>
        <dbReference type="RefSeq" id="XP_030057255.1"/>
    </source>
</evidence>
<dbReference type="Proteomes" id="UP000515156">
    <property type="component" value="Chromosome 4"/>
</dbReference>
<reference evidence="8" key="1">
    <citation type="submission" date="2025-08" db="UniProtKB">
        <authorList>
            <consortium name="RefSeq"/>
        </authorList>
    </citation>
    <scope>IDENTIFICATION</scope>
</reference>
<dbReference type="InParanoid" id="A0A6P7Y2M4"/>
<dbReference type="InterPro" id="IPR051877">
    <property type="entry name" value="Centriole_BasalBody_StrucProt"/>
</dbReference>
<feature type="coiled-coil region" evidence="5">
    <location>
        <begin position="795"/>
        <end position="861"/>
    </location>
</feature>
<keyword evidence="7" id="KW-1185">Reference proteome</keyword>
<dbReference type="PANTHER" id="PTHR20544">
    <property type="entry name" value="CENTROSOMAL PROTEIN CEP135"/>
    <property type="match status" value="1"/>
</dbReference>
<evidence type="ECO:0000256" key="3">
    <source>
        <dbReference type="ARBA" id="ARBA00023212"/>
    </source>
</evidence>
<evidence type="ECO:0000313" key="7">
    <source>
        <dbReference type="Proteomes" id="UP000515156"/>
    </source>
</evidence>
<evidence type="ECO:0000256" key="2">
    <source>
        <dbReference type="ARBA" id="ARBA00022490"/>
    </source>
</evidence>
<keyword evidence="5" id="KW-0175">Coiled coil</keyword>
<feature type="coiled-coil region" evidence="5">
    <location>
        <begin position="2"/>
        <end position="202"/>
    </location>
</feature>
<keyword evidence="2" id="KW-0963">Cytoplasm</keyword>
<comment type="subcellular location">
    <subcellularLocation>
        <location evidence="1">Cytoplasm</location>
        <location evidence="1">Cytoskeleton</location>
        <location evidence="1">Microtubule organizing center</location>
        <location evidence="1">Centrosome</location>
        <location evidence="1">Centriole</location>
    </subcellularLocation>
</comment>